<keyword evidence="1" id="KW-0812">Transmembrane</keyword>
<dbReference type="AlphaFoldDB" id="A0A1F4UQK5"/>
<evidence type="ECO:0000313" key="2">
    <source>
        <dbReference type="EMBL" id="OGC47234.1"/>
    </source>
</evidence>
<dbReference type="Proteomes" id="UP000176608">
    <property type="component" value="Unassembled WGS sequence"/>
</dbReference>
<name>A0A1F4UQK5_UNCKA</name>
<feature type="transmembrane region" description="Helical" evidence="1">
    <location>
        <begin position="13"/>
        <end position="31"/>
    </location>
</feature>
<keyword evidence="1" id="KW-0472">Membrane</keyword>
<sequence>MGYTLGVNLSIEGAFGFLMLLGSAVAFLSLFDSRNKLRAAQKKFGEIERKGMNPKSLAFRQAGGLINGIIILAGFKVVVACMLGLAGWSLFFQS</sequence>
<evidence type="ECO:0000256" key="1">
    <source>
        <dbReference type="SAM" id="Phobius"/>
    </source>
</evidence>
<protein>
    <submittedName>
        <fullName evidence="2">Uncharacterized protein</fullName>
    </submittedName>
</protein>
<reference evidence="2 3" key="1">
    <citation type="journal article" date="2016" name="Nat. Commun.">
        <title>Thousands of microbial genomes shed light on interconnected biogeochemical processes in an aquifer system.</title>
        <authorList>
            <person name="Anantharaman K."/>
            <person name="Brown C.T."/>
            <person name="Hug L.A."/>
            <person name="Sharon I."/>
            <person name="Castelle C.J."/>
            <person name="Probst A.J."/>
            <person name="Thomas B.C."/>
            <person name="Singh A."/>
            <person name="Wilkins M.J."/>
            <person name="Karaoz U."/>
            <person name="Brodie E.L."/>
            <person name="Williams K.H."/>
            <person name="Hubbard S.S."/>
            <person name="Banfield J.F."/>
        </authorList>
    </citation>
    <scope>NUCLEOTIDE SEQUENCE [LARGE SCALE GENOMIC DNA]</scope>
</reference>
<gene>
    <name evidence="2" type="ORF">A2886_01130</name>
</gene>
<proteinExistence type="predicted"/>
<evidence type="ECO:0000313" key="3">
    <source>
        <dbReference type="Proteomes" id="UP000176608"/>
    </source>
</evidence>
<organism evidence="2 3">
    <name type="scientific">candidate division WWE3 bacterium RIFCSPHIGHO2_01_FULL_42_13</name>
    <dbReference type="NCBI Taxonomy" id="1802617"/>
    <lineage>
        <taxon>Bacteria</taxon>
        <taxon>Katanobacteria</taxon>
    </lineage>
</organism>
<comment type="caution">
    <text evidence="2">The sequence shown here is derived from an EMBL/GenBank/DDBJ whole genome shotgun (WGS) entry which is preliminary data.</text>
</comment>
<accession>A0A1F4UQK5</accession>
<dbReference type="EMBL" id="MEVA01000016">
    <property type="protein sequence ID" value="OGC47234.1"/>
    <property type="molecule type" value="Genomic_DNA"/>
</dbReference>
<keyword evidence="1" id="KW-1133">Transmembrane helix</keyword>
<feature type="transmembrane region" description="Helical" evidence="1">
    <location>
        <begin position="65"/>
        <end position="91"/>
    </location>
</feature>